<dbReference type="RefSeq" id="WP_258124086.1">
    <property type="nucleotide sequence ID" value="NZ_CP062229.1"/>
</dbReference>
<keyword evidence="3" id="KW-1185">Reference proteome</keyword>
<evidence type="ECO:0000256" key="1">
    <source>
        <dbReference type="SAM" id="MobiDB-lite"/>
    </source>
</evidence>
<gene>
    <name evidence="2" type="ORF">IHQ72_02440</name>
</gene>
<name>A0ABY5R704_9HYPH</name>
<feature type="region of interest" description="Disordered" evidence="1">
    <location>
        <begin position="99"/>
        <end position="136"/>
    </location>
</feature>
<protein>
    <submittedName>
        <fullName evidence="2">Uncharacterized protein</fullName>
    </submittedName>
</protein>
<feature type="compositionally biased region" description="Low complexity" evidence="1">
    <location>
        <begin position="121"/>
        <end position="130"/>
    </location>
</feature>
<proteinExistence type="predicted"/>
<dbReference type="EMBL" id="CP062229">
    <property type="protein sequence ID" value="UVC19281.1"/>
    <property type="molecule type" value="Genomic_DNA"/>
</dbReference>
<reference evidence="2" key="1">
    <citation type="submission" date="2020-09" db="EMBL/GenBank/DDBJ databases">
        <title>Rhizobia associated with sainfoin plants.</title>
        <authorList>
            <person name="Asharfi S."/>
            <person name="Kuzmanovic N."/>
            <person name="Bunk B."/>
            <person name="Sproeer C."/>
            <person name="Becker M."/>
            <person name="Thuenen T."/>
        </authorList>
    </citation>
    <scope>NUCLEOTIDE SEQUENCE</scope>
    <source>
        <strain evidence="2">OM4</strain>
    </source>
</reference>
<sequence length="136" mass="15192">MSIAISGVSCGKSKLISQPIWIRIVVLTGLPDHHPAKARAVAAVQKKIIARTNAVYERIRNRLTAAGWRRRQIMPLAVGRFSWFISLYHNRRKRIMAKGAMKAGKEARKPKKDAKKPAPAPTLKAPPVKAIKLKDR</sequence>
<accession>A0ABY5R704</accession>
<organism evidence="2 3">
    <name type="scientific">Mesorhizobium onobrychidis</name>
    <dbReference type="NCBI Taxonomy" id="2775404"/>
    <lineage>
        <taxon>Bacteria</taxon>
        <taxon>Pseudomonadati</taxon>
        <taxon>Pseudomonadota</taxon>
        <taxon>Alphaproteobacteria</taxon>
        <taxon>Hyphomicrobiales</taxon>
        <taxon>Phyllobacteriaceae</taxon>
        <taxon>Mesorhizobium</taxon>
    </lineage>
</organism>
<evidence type="ECO:0000313" key="3">
    <source>
        <dbReference type="Proteomes" id="UP001058098"/>
    </source>
</evidence>
<dbReference type="Proteomes" id="UP001058098">
    <property type="component" value="Chromosome"/>
</dbReference>
<evidence type="ECO:0000313" key="2">
    <source>
        <dbReference type="EMBL" id="UVC19281.1"/>
    </source>
</evidence>